<dbReference type="Proteomes" id="UP000289650">
    <property type="component" value="Unassembled WGS sequence"/>
</dbReference>
<dbReference type="EMBL" id="QWEX01000002">
    <property type="protein sequence ID" value="RXV70026.1"/>
    <property type="molecule type" value="Genomic_DNA"/>
</dbReference>
<reference evidence="2 3" key="1">
    <citation type="submission" date="2018-08" db="EMBL/GenBank/DDBJ databases">
        <title>Mountain-cultivated ginseng endophyte, Burkholderia stabilis and its activity against ginseng root rot disease.</title>
        <authorList>
            <person name="Tapan Kumar M."/>
            <person name="Bae H."/>
            <person name="Shanmugam G."/>
            <person name="Jeon J."/>
        </authorList>
    </citation>
    <scope>NUCLEOTIDE SEQUENCE [LARGE SCALE GENOMIC DNA]</scope>
    <source>
        <strain evidence="2 3">EB159</strain>
    </source>
</reference>
<proteinExistence type="predicted"/>
<comment type="caution">
    <text evidence="2">The sequence shown here is derived from an EMBL/GenBank/DDBJ whole genome shotgun (WGS) entry which is preliminary data.</text>
</comment>
<gene>
    <name evidence="2" type="ORF">D1006_30550</name>
</gene>
<evidence type="ECO:0000313" key="3">
    <source>
        <dbReference type="Proteomes" id="UP000289650"/>
    </source>
</evidence>
<evidence type="ECO:0000256" key="1">
    <source>
        <dbReference type="SAM" id="MobiDB-lite"/>
    </source>
</evidence>
<dbReference type="AlphaFoldDB" id="A0A4Q2AIX0"/>
<dbReference type="OrthoDB" id="9959855at2"/>
<accession>A0A4Q2AIX0</accession>
<name>A0A4Q2AIX0_9BURK</name>
<organism evidence="2 3">
    <name type="scientific">Burkholderia stabilis</name>
    <dbReference type="NCBI Taxonomy" id="95485"/>
    <lineage>
        <taxon>Bacteria</taxon>
        <taxon>Pseudomonadati</taxon>
        <taxon>Pseudomonadota</taxon>
        <taxon>Betaproteobacteria</taxon>
        <taxon>Burkholderiales</taxon>
        <taxon>Burkholderiaceae</taxon>
        <taxon>Burkholderia</taxon>
        <taxon>Burkholderia cepacia complex</taxon>
    </lineage>
</organism>
<sequence length="64" mass="6963">MRGMRRAQALRDARGARNWKMVMMESPSDALHAASTGRTDIGGGTERKKTRQARSGGARGYARG</sequence>
<feature type="region of interest" description="Disordered" evidence="1">
    <location>
        <begin position="27"/>
        <end position="64"/>
    </location>
</feature>
<evidence type="ECO:0000313" key="2">
    <source>
        <dbReference type="EMBL" id="RXV70026.1"/>
    </source>
</evidence>
<protein>
    <submittedName>
        <fullName evidence="2">Uncharacterized protein</fullName>
    </submittedName>
</protein>